<evidence type="ECO:0000313" key="1">
    <source>
        <dbReference type="EMBL" id="AMW31905.1"/>
    </source>
</evidence>
<dbReference type="EMBL" id="CP014334">
    <property type="protein sequence ID" value="AMW31905.1"/>
    <property type="molecule type" value="Genomic_DNA"/>
</dbReference>
<dbReference type="Gene3D" id="2.130.10.10">
    <property type="entry name" value="YVTN repeat-like/Quinoprotein amine dehydrogenase"/>
    <property type="match status" value="1"/>
</dbReference>
<dbReference type="Proteomes" id="UP000093740">
    <property type="component" value="Chromosome"/>
</dbReference>
<protein>
    <submittedName>
        <fullName evidence="1">Uncharacterized protein</fullName>
    </submittedName>
</protein>
<dbReference type="SUPFAM" id="SSF50998">
    <property type="entry name" value="Quinoprotein alcohol dehydrogenase-like"/>
    <property type="match status" value="1"/>
</dbReference>
<gene>
    <name evidence="1" type="ORF">NA23_00100</name>
</gene>
<dbReference type="RefSeq" id="WP_033191559.1">
    <property type="nucleotide sequence ID" value="NZ_CP014334.2"/>
</dbReference>
<dbReference type="AlphaFoldDB" id="A0AAI8CKA9"/>
<keyword evidence="2" id="KW-1185">Reference proteome</keyword>
<sequence length="903" mass="98977">MKVRFKLLVVLLTFIIVLLPQFTFSALNISGLWAPTFSRSIPGKSGPSIIALEGGTLLYLSNDGALFTLTMAGGTIQQGQIDQVANIVAPPVFIKPDSGPDRYLIYVTAQGTAQNRLVVHHFTQGSTGGTAYYTNINGPSYGLTAYLDSGQIVIFLGTVNGTLYRITYDTVNNSFVTPPITVNLGQPIKTPPMLNPGRTRVYVLTQNGTFSIRYENDLTEVSSITLGGEFTTPMAMSSSGHVYALSNQGTLYKIDPSTSPSEQHVTFLSAANSSGPLIDGDDIIYVFGDNGKVVALNSSLTKAGEFSIGQQITSTPGIVKGLDGITYLIVPSSSYGNGKVSILSYNLTSGQFNLVWQYNIPSSIPISGAVNIAPLGALMSENYYFTVAANDGTVYAWQFDARGPYGIWAKYGQNSFNTGFIDRTSIGFSSRIYLIAREGYYGKELSSSLLSGSISSPVYGLLYDATIVNDDNSPPTVFRNLRTNETNPASILQGIPGVQSAVVEFSTPTTARLLLGRYVNVRGVSTQPTKDSTFTFRFWRTGAPNNYEGAQGDNPATLTFRFNDRRVELYTDASYTYFIYHRYPLSANSEGTTVVNTTFNYGEFINNPNNAKVTINSSPVQGGQVFYAYKWNVYQWNPDASTGYDRQTYYYKDSIQLPLKGPGYVEIFYAQLNATVTLLVPEFAYGPTKAFLFLDAATNSVAEAMRLETKLGVTISRIEFENYSANVTKVDSLSRVSPNKLEIVLQNFNPPLSGTTRVATIALNLMFPDKATFTGSASDPYEQYFDLYGYAQLQGGMVDPDYLTAKRVYKAGKFLYILGDFDNDLDVDINDWNMFVTRLGTTVTGTEMVFNIGPRQDYTPPYPNVYSYKVGYLTDSTNNVDASDLYIFTTMFGFAIAPADVFQ</sequence>
<reference evidence="1 2" key="1">
    <citation type="journal article" date="2015" name="Stand. Genomic Sci.">
        <title>Genome sequence of a native-feather degrading extremely thermophilic Eubacterium, Fervidobacterium islandicum AW-1.</title>
        <authorList>
            <person name="Lee Y.J."/>
            <person name="Jeong H."/>
            <person name="Park G.S."/>
            <person name="Kwak Y."/>
            <person name="Lee S.J."/>
            <person name="Lee S.J."/>
            <person name="Park M.K."/>
            <person name="Kim J.Y."/>
            <person name="Kang H.K."/>
            <person name="Shin J.H."/>
            <person name="Lee D.W."/>
        </authorList>
    </citation>
    <scope>NUCLEOTIDE SEQUENCE [LARGE SCALE GENOMIC DNA]</scope>
    <source>
        <strain evidence="1 2">AW-1</strain>
    </source>
</reference>
<evidence type="ECO:0000313" key="2">
    <source>
        <dbReference type="Proteomes" id="UP000093740"/>
    </source>
</evidence>
<dbReference type="InterPro" id="IPR015943">
    <property type="entry name" value="WD40/YVTN_repeat-like_dom_sf"/>
</dbReference>
<proteinExistence type="predicted"/>
<accession>A0AAI8CKA9</accession>
<name>A0AAI8CKA9_FERIS</name>
<dbReference type="InterPro" id="IPR011047">
    <property type="entry name" value="Quinoprotein_ADH-like_sf"/>
</dbReference>
<organism evidence="1 2">
    <name type="scientific">Fervidobacterium islandicum</name>
    <dbReference type="NCBI Taxonomy" id="2423"/>
    <lineage>
        <taxon>Bacteria</taxon>
        <taxon>Thermotogati</taxon>
        <taxon>Thermotogota</taxon>
        <taxon>Thermotogae</taxon>
        <taxon>Thermotogales</taxon>
        <taxon>Fervidobacteriaceae</taxon>
        <taxon>Fervidobacterium</taxon>
    </lineage>
</organism>
<dbReference type="KEGG" id="fia:NA23_00100"/>